<dbReference type="EMBL" id="PGOL01003061">
    <property type="protein sequence ID" value="PKI43290.1"/>
    <property type="molecule type" value="Genomic_DNA"/>
</dbReference>
<dbReference type="PANTHER" id="PTHR31286:SF99">
    <property type="entry name" value="DUF4283 DOMAIN-CONTAINING PROTEIN"/>
    <property type="match status" value="1"/>
</dbReference>
<keyword evidence="1" id="KW-0863">Zinc-finger</keyword>
<dbReference type="PANTHER" id="PTHR31286">
    <property type="entry name" value="GLYCINE-RICH CELL WALL STRUCTURAL PROTEIN 1.8-LIKE"/>
    <property type="match status" value="1"/>
</dbReference>
<evidence type="ECO:0000313" key="4">
    <source>
        <dbReference type="Proteomes" id="UP000233551"/>
    </source>
</evidence>
<dbReference type="GO" id="GO:0003676">
    <property type="term" value="F:nucleic acid binding"/>
    <property type="evidence" value="ECO:0007669"/>
    <property type="project" value="InterPro"/>
</dbReference>
<dbReference type="AlphaFoldDB" id="A0A2I0IHU5"/>
<dbReference type="Proteomes" id="UP000233551">
    <property type="component" value="Unassembled WGS sequence"/>
</dbReference>
<dbReference type="InterPro" id="IPR001878">
    <property type="entry name" value="Znf_CCHC"/>
</dbReference>
<protein>
    <recommendedName>
        <fullName evidence="2">CCHC-type domain-containing protein</fullName>
    </recommendedName>
</protein>
<dbReference type="InterPro" id="IPR025558">
    <property type="entry name" value="DUF4283"/>
</dbReference>
<evidence type="ECO:0000313" key="3">
    <source>
        <dbReference type="EMBL" id="PKI43290.1"/>
    </source>
</evidence>
<dbReference type="PROSITE" id="PS50158">
    <property type="entry name" value="ZF_CCHC"/>
    <property type="match status" value="1"/>
</dbReference>
<evidence type="ECO:0000259" key="2">
    <source>
        <dbReference type="PROSITE" id="PS50158"/>
    </source>
</evidence>
<evidence type="ECO:0000256" key="1">
    <source>
        <dbReference type="PROSITE-ProRule" id="PRU00047"/>
    </source>
</evidence>
<keyword evidence="1" id="KW-0479">Metal-binding</keyword>
<dbReference type="Pfam" id="PF14111">
    <property type="entry name" value="DUF4283"/>
    <property type="match status" value="1"/>
</dbReference>
<accession>A0A2I0IHU5</accession>
<sequence>MRGGIYVSSAKASAAVETKGGIQIGSLGCDFFVAKFENMEDREFVLQDGPWTILGHYLSMREWVPHFIPSKAKIDKATTWGNFARICVEIDLAKTLKGHFKLRGDSFDIAYEGIQLVCFRCGRYSHRQDECSAAAQAPISP</sequence>
<name>A0A2I0IHU5_PUNGR</name>
<proteinExistence type="predicted"/>
<dbReference type="STRING" id="22663.A0A2I0IHU5"/>
<feature type="domain" description="CCHC-type" evidence="2">
    <location>
        <begin position="118"/>
        <end position="131"/>
    </location>
</feature>
<dbReference type="GO" id="GO:0008270">
    <property type="term" value="F:zinc ion binding"/>
    <property type="evidence" value="ECO:0007669"/>
    <property type="project" value="UniProtKB-KW"/>
</dbReference>
<comment type="caution">
    <text evidence="3">The sequence shown here is derived from an EMBL/GenBank/DDBJ whole genome shotgun (WGS) entry which is preliminary data.</text>
</comment>
<reference evidence="3 4" key="1">
    <citation type="submission" date="2017-11" db="EMBL/GenBank/DDBJ databases">
        <title>De-novo sequencing of pomegranate (Punica granatum L.) genome.</title>
        <authorList>
            <person name="Akparov Z."/>
            <person name="Amiraslanov A."/>
            <person name="Hajiyeva S."/>
            <person name="Abbasov M."/>
            <person name="Kaur K."/>
            <person name="Hamwieh A."/>
            <person name="Solovyev V."/>
            <person name="Salamov A."/>
            <person name="Braich B."/>
            <person name="Kosarev P."/>
            <person name="Mahmoud A."/>
            <person name="Hajiyev E."/>
            <person name="Babayeva S."/>
            <person name="Izzatullayeva V."/>
            <person name="Mammadov A."/>
            <person name="Mammadov A."/>
            <person name="Sharifova S."/>
            <person name="Ojaghi J."/>
            <person name="Eynullazada K."/>
            <person name="Bayramov B."/>
            <person name="Abdulazimova A."/>
            <person name="Shahmuradov I."/>
        </authorList>
    </citation>
    <scope>NUCLEOTIDE SEQUENCE [LARGE SCALE GENOMIC DNA]</scope>
    <source>
        <strain evidence="4">cv. AG2017</strain>
        <tissue evidence="3">Leaf</tissue>
    </source>
</reference>
<gene>
    <name evidence="3" type="ORF">CRG98_036317</name>
</gene>
<dbReference type="InterPro" id="IPR040256">
    <property type="entry name" value="At4g02000-like"/>
</dbReference>
<keyword evidence="4" id="KW-1185">Reference proteome</keyword>
<keyword evidence="1" id="KW-0862">Zinc</keyword>
<organism evidence="3 4">
    <name type="scientific">Punica granatum</name>
    <name type="common">Pomegranate</name>
    <dbReference type="NCBI Taxonomy" id="22663"/>
    <lineage>
        <taxon>Eukaryota</taxon>
        <taxon>Viridiplantae</taxon>
        <taxon>Streptophyta</taxon>
        <taxon>Embryophyta</taxon>
        <taxon>Tracheophyta</taxon>
        <taxon>Spermatophyta</taxon>
        <taxon>Magnoliopsida</taxon>
        <taxon>eudicotyledons</taxon>
        <taxon>Gunneridae</taxon>
        <taxon>Pentapetalae</taxon>
        <taxon>rosids</taxon>
        <taxon>malvids</taxon>
        <taxon>Myrtales</taxon>
        <taxon>Lythraceae</taxon>
        <taxon>Punica</taxon>
    </lineage>
</organism>